<accession>A0ABT0BEQ3</accession>
<evidence type="ECO:0000256" key="3">
    <source>
        <dbReference type="SAM" id="MobiDB-lite"/>
    </source>
</evidence>
<protein>
    <submittedName>
        <fullName evidence="4">Carbohydrate porin</fullName>
    </submittedName>
</protein>
<evidence type="ECO:0000313" key="4">
    <source>
        <dbReference type="EMBL" id="MCJ2183489.1"/>
    </source>
</evidence>
<dbReference type="PANTHER" id="PTHR37944:SF1">
    <property type="entry name" value="PORIN B"/>
    <property type="match status" value="1"/>
</dbReference>
<evidence type="ECO:0000256" key="1">
    <source>
        <dbReference type="ARBA" id="ARBA00008769"/>
    </source>
</evidence>
<keyword evidence="2" id="KW-0732">Signal</keyword>
<feature type="signal peptide" evidence="2">
    <location>
        <begin position="1"/>
        <end position="24"/>
    </location>
</feature>
<organism evidence="4 5">
    <name type="scientific">Novosphingobium organovorum</name>
    <dbReference type="NCBI Taxonomy" id="2930092"/>
    <lineage>
        <taxon>Bacteria</taxon>
        <taxon>Pseudomonadati</taxon>
        <taxon>Pseudomonadota</taxon>
        <taxon>Alphaproteobacteria</taxon>
        <taxon>Sphingomonadales</taxon>
        <taxon>Sphingomonadaceae</taxon>
        <taxon>Novosphingobium</taxon>
    </lineage>
</organism>
<dbReference type="Proteomes" id="UP001162881">
    <property type="component" value="Unassembled WGS sequence"/>
</dbReference>
<dbReference type="RefSeq" id="WP_244021335.1">
    <property type="nucleotide sequence ID" value="NZ_JALHLF010000048.1"/>
</dbReference>
<dbReference type="EMBL" id="JALHLF010000048">
    <property type="protein sequence ID" value="MCJ2183489.1"/>
    <property type="molecule type" value="Genomic_DNA"/>
</dbReference>
<dbReference type="Gene3D" id="2.40.160.180">
    <property type="entry name" value="Carbohydrate-selective porin OprB"/>
    <property type="match status" value="1"/>
</dbReference>
<sequence length="454" mass="49018">MSNRVFKGACLAGVMALCVPAAHAQDSQPTPDSAVAQSAPAPVADPQGTSWQPLAEEGITLSLSYTGEAASNLTGGLRRDAAYAGQVYVGADFDMERIAGIAGGTLHAAITNRHGESLSALALGNNTSVQEIYGTQNTHLAILTWEQKLLDDRLMIEAGRSQANIHFLNAPIYCNFQSNAACGNPTFVFKNSNFTYFPASSWMIRAKGQLTDQVTLHVGAYEVNPDRKRASDHGFNFSTKAATGVIVPWELTYARDGQGTRLPGHYTLGGWFDRGDYADPLRDEAGGIALLSGLAAAQHNGRSGLFFRFDQRLTRPDPTSERGLSVFGVAMTNLSGRVEESRFLDFGIVQTGTFAGRDADTLGLMVSDQRFSDLAMTRFRAARDYAGSDAAVHRHQYMMELAYGAQINPAIRLSPNLQYIVHPDSSGAPFRVAPVGDEVIVGFKFTVDALRLLR</sequence>
<feature type="region of interest" description="Disordered" evidence="3">
    <location>
        <begin position="26"/>
        <end position="51"/>
    </location>
</feature>
<proteinExistence type="inferred from homology"/>
<dbReference type="PANTHER" id="PTHR37944">
    <property type="entry name" value="PORIN B"/>
    <property type="match status" value="1"/>
</dbReference>
<keyword evidence="5" id="KW-1185">Reference proteome</keyword>
<feature type="chain" id="PRO_5044999738" evidence="2">
    <location>
        <begin position="25"/>
        <end position="454"/>
    </location>
</feature>
<feature type="compositionally biased region" description="Low complexity" evidence="3">
    <location>
        <begin position="31"/>
        <end position="47"/>
    </location>
</feature>
<gene>
    <name evidence="4" type="ORF">MTR62_12420</name>
</gene>
<reference evidence="4" key="1">
    <citation type="submission" date="2022-03" db="EMBL/GenBank/DDBJ databases">
        <title>Identification of a novel bacterium isolated from mangrove sediments.</title>
        <authorList>
            <person name="Pan X."/>
        </authorList>
    </citation>
    <scope>NUCLEOTIDE SEQUENCE</scope>
    <source>
        <strain evidence="4">B1949</strain>
    </source>
</reference>
<evidence type="ECO:0000256" key="2">
    <source>
        <dbReference type="RuleBase" id="RU363072"/>
    </source>
</evidence>
<name>A0ABT0BEQ3_9SPHN</name>
<dbReference type="InterPro" id="IPR007049">
    <property type="entry name" value="Carb-sel_porin_OprB"/>
</dbReference>
<comment type="caution">
    <text evidence="4">The sequence shown here is derived from an EMBL/GenBank/DDBJ whole genome shotgun (WGS) entry which is preliminary data.</text>
</comment>
<dbReference type="Pfam" id="PF04966">
    <property type="entry name" value="OprB"/>
    <property type="match status" value="1"/>
</dbReference>
<comment type="similarity">
    <text evidence="1 2">Belongs to the OprB family.</text>
</comment>
<evidence type="ECO:0000313" key="5">
    <source>
        <dbReference type="Proteomes" id="UP001162881"/>
    </source>
</evidence>
<dbReference type="InterPro" id="IPR052932">
    <property type="entry name" value="OprB_Porin"/>
</dbReference>
<dbReference type="InterPro" id="IPR038673">
    <property type="entry name" value="OprB_sf"/>
</dbReference>